<feature type="chain" id="PRO_5046077407" description="Lipocalin-like domain-containing protein" evidence="2">
    <location>
        <begin position="21"/>
        <end position="201"/>
    </location>
</feature>
<name>A0ABT9BND0_9MICO</name>
<dbReference type="PROSITE" id="PS51257">
    <property type="entry name" value="PROKAR_LIPOPROTEIN"/>
    <property type="match status" value="1"/>
</dbReference>
<organism evidence="3 4">
    <name type="scientific">Antiquaquibacter soli</name>
    <dbReference type="NCBI Taxonomy" id="3064523"/>
    <lineage>
        <taxon>Bacteria</taxon>
        <taxon>Bacillati</taxon>
        <taxon>Actinomycetota</taxon>
        <taxon>Actinomycetes</taxon>
        <taxon>Micrococcales</taxon>
        <taxon>Microbacteriaceae</taxon>
        <taxon>Antiquaquibacter</taxon>
    </lineage>
</organism>
<protein>
    <recommendedName>
        <fullName evidence="5">Lipocalin-like domain-containing protein</fullName>
    </recommendedName>
</protein>
<comment type="caution">
    <text evidence="3">The sequence shown here is derived from an EMBL/GenBank/DDBJ whole genome shotgun (WGS) entry which is preliminary data.</text>
</comment>
<evidence type="ECO:0000313" key="4">
    <source>
        <dbReference type="Proteomes" id="UP001241072"/>
    </source>
</evidence>
<accession>A0ABT9BND0</accession>
<dbReference type="Proteomes" id="UP001241072">
    <property type="component" value="Unassembled WGS sequence"/>
</dbReference>
<reference evidence="3 4" key="1">
    <citation type="submission" date="2023-07" db="EMBL/GenBank/DDBJ databases">
        <title>Protaetiibacter sp. nov WY-16 isolated from soil.</title>
        <authorList>
            <person name="Liu B."/>
            <person name="Wan Y."/>
        </authorList>
    </citation>
    <scope>NUCLEOTIDE SEQUENCE [LARGE SCALE GENOMIC DNA]</scope>
    <source>
        <strain evidence="3 4">WY-16</strain>
    </source>
</reference>
<feature type="region of interest" description="Disordered" evidence="1">
    <location>
        <begin position="30"/>
        <end position="51"/>
    </location>
</feature>
<feature type="compositionally biased region" description="Polar residues" evidence="1">
    <location>
        <begin position="182"/>
        <end position="193"/>
    </location>
</feature>
<keyword evidence="4" id="KW-1185">Reference proteome</keyword>
<feature type="region of interest" description="Disordered" evidence="1">
    <location>
        <begin position="182"/>
        <end position="201"/>
    </location>
</feature>
<keyword evidence="2" id="KW-0732">Signal</keyword>
<feature type="signal peptide" evidence="2">
    <location>
        <begin position="1"/>
        <end position="20"/>
    </location>
</feature>
<dbReference type="EMBL" id="JAUQUB010000001">
    <property type="protein sequence ID" value="MDO7880930.1"/>
    <property type="molecule type" value="Genomic_DNA"/>
</dbReference>
<evidence type="ECO:0008006" key="5">
    <source>
        <dbReference type="Google" id="ProtNLM"/>
    </source>
</evidence>
<gene>
    <name evidence="3" type="ORF">Q5716_01685</name>
</gene>
<dbReference type="RefSeq" id="WP_305001354.1">
    <property type="nucleotide sequence ID" value="NZ_JAUQUB010000001.1"/>
</dbReference>
<sequence>MRSRLALIPALAVAAVVTLAGCSAPAPDPGAVDLDPSATEDPSGPDASGGGCLVGTWELDGQRNAEQLQENFAANGAEISATSVEGGVTLTIDDATMTYDSDITYTMTGDMQGLEIVIVQNQAGVSSGSWSEADGVVTFSDWSNGIAVGNTVTIGGVATEFPIEIPEDLGSGTDMDVTCSGDSLETKPQQSPFTGYWSRVG</sequence>
<evidence type="ECO:0000313" key="3">
    <source>
        <dbReference type="EMBL" id="MDO7880930.1"/>
    </source>
</evidence>
<evidence type="ECO:0000256" key="1">
    <source>
        <dbReference type="SAM" id="MobiDB-lite"/>
    </source>
</evidence>
<proteinExistence type="predicted"/>
<evidence type="ECO:0000256" key="2">
    <source>
        <dbReference type="SAM" id="SignalP"/>
    </source>
</evidence>